<dbReference type="EMBL" id="CAJVPZ010024157">
    <property type="protein sequence ID" value="CAG8718177.1"/>
    <property type="molecule type" value="Genomic_DNA"/>
</dbReference>
<gene>
    <name evidence="1" type="ORF">RFULGI_LOCUS11279</name>
</gene>
<protein>
    <submittedName>
        <fullName evidence="1">263_t:CDS:1</fullName>
    </submittedName>
</protein>
<evidence type="ECO:0000313" key="1">
    <source>
        <dbReference type="EMBL" id="CAG8718177.1"/>
    </source>
</evidence>
<name>A0A9N9NBB9_9GLOM</name>
<organism evidence="1 2">
    <name type="scientific">Racocetra fulgida</name>
    <dbReference type="NCBI Taxonomy" id="60492"/>
    <lineage>
        <taxon>Eukaryota</taxon>
        <taxon>Fungi</taxon>
        <taxon>Fungi incertae sedis</taxon>
        <taxon>Mucoromycota</taxon>
        <taxon>Glomeromycotina</taxon>
        <taxon>Glomeromycetes</taxon>
        <taxon>Diversisporales</taxon>
        <taxon>Gigasporaceae</taxon>
        <taxon>Racocetra</taxon>
    </lineage>
</organism>
<evidence type="ECO:0000313" key="2">
    <source>
        <dbReference type="Proteomes" id="UP000789396"/>
    </source>
</evidence>
<feature type="non-terminal residue" evidence="1">
    <location>
        <position position="1"/>
    </location>
</feature>
<accession>A0A9N9NBB9</accession>
<dbReference type="AlphaFoldDB" id="A0A9N9NBB9"/>
<proteinExistence type="predicted"/>
<keyword evidence="2" id="KW-1185">Reference proteome</keyword>
<dbReference type="OrthoDB" id="2386077at2759"/>
<sequence>DLMYYLVEDESLECWPDWVDKRIIKNKFPPSLRISHTFETYQFIKEAIEVTF</sequence>
<comment type="caution">
    <text evidence="1">The sequence shown here is derived from an EMBL/GenBank/DDBJ whole genome shotgun (WGS) entry which is preliminary data.</text>
</comment>
<dbReference type="Proteomes" id="UP000789396">
    <property type="component" value="Unassembled WGS sequence"/>
</dbReference>
<reference evidence="1" key="1">
    <citation type="submission" date="2021-06" db="EMBL/GenBank/DDBJ databases">
        <authorList>
            <person name="Kallberg Y."/>
            <person name="Tangrot J."/>
            <person name="Rosling A."/>
        </authorList>
    </citation>
    <scope>NUCLEOTIDE SEQUENCE</scope>
    <source>
        <strain evidence="1">IN212</strain>
    </source>
</reference>